<dbReference type="InterPro" id="IPR024269">
    <property type="entry name" value="DUF3791"/>
</dbReference>
<dbReference type="Pfam" id="PF12668">
    <property type="entry name" value="DUF3791"/>
    <property type="match status" value="1"/>
</dbReference>
<proteinExistence type="predicted"/>
<dbReference type="EMBL" id="LT796702">
    <property type="protein sequence ID" value="SJX74198.1"/>
    <property type="molecule type" value="Genomic_DNA"/>
</dbReference>
<reference evidence="1" key="2">
    <citation type="submission" date="2017-12" db="EMBL/GenBank/DDBJ databases">
        <title>Two new gene clusters involved in the degradation of lignocelluloses from the fecal microbiota of Tunisian dromedary.</title>
        <authorList>
            <person name="Rihab A."/>
            <person name="Elisabeth L."/>
            <person name="Gabrielle P.-V."/>
            <person name="Sahar T."/>
            <person name="Monia M."/>
            <person name="Fatma E."/>
            <person name="Samir B."/>
        </authorList>
    </citation>
    <scope>NUCLEOTIDE SEQUENCE</scope>
</reference>
<dbReference type="AlphaFoldDB" id="A0A2I2K938"/>
<name>A0A2I2K938_9ZZZZ</name>
<evidence type="ECO:0000313" key="1">
    <source>
        <dbReference type="EMBL" id="SJX74198.1"/>
    </source>
</evidence>
<organism evidence="1">
    <name type="scientific">feces metagenome</name>
    <dbReference type="NCBI Taxonomy" id="1861841"/>
    <lineage>
        <taxon>unclassified sequences</taxon>
        <taxon>metagenomes</taxon>
        <taxon>organismal metagenomes</taxon>
    </lineage>
</organism>
<protein>
    <submittedName>
        <fullName evidence="1">Uncharacterized protein</fullName>
    </submittedName>
</protein>
<reference evidence="1" key="1">
    <citation type="submission" date="2017-02" db="EMBL/GenBank/DDBJ databases">
        <authorList>
            <person name="Peterson S.W."/>
        </authorList>
    </citation>
    <scope>NUCLEOTIDE SEQUENCE</scope>
</reference>
<sequence length="72" mass="8292">MNTANLDFATYCIGNLSRRLGISSYEVYQRLKSSGILTDYIIPCYDVLHTFSKEYLLEELTDYMKEKGVLPS</sequence>
<accession>A0A2I2K938</accession>